<evidence type="ECO:0000256" key="1">
    <source>
        <dbReference type="ARBA" id="ARBA00006538"/>
    </source>
</evidence>
<dbReference type="SUPFAM" id="SSF54637">
    <property type="entry name" value="Thioesterase/thiol ester dehydrase-isomerase"/>
    <property type="match status" value="2"/>
</dbReference>
<keyword evidence="8" id="KW-1185">Reference proteome</keyword>
<dbReference type="PANTHER" id="PTHR11066:SF34">
    <property type="entry name" value="ACYL-COENZYME A THIOESTERASE 8"/>
    <property type="match status" value="1"/>
</dbReference>
<dbReference type="InterPro" id="IPR042171">
    <property type="entry name" value="Acyl-CoA_hotdog"/>
</dbReference>
<evidence type="ECO:0000313" key="5">
    <source>
        <dbReference type="EMBL" id="CAD5211421.1"/>
    </source>
</evidence>
<dbReference type="Pfam" id="PF13622">
    <property type="entry name" value="4HBT_3"/>
    <property type="match status" value="1"/>
</dbReference>
<name>A0A1I7S0Q4_BURXY</name>
<feature type="domain" description="Acyl-CoA thioesterase-like N-terminal HotDog" evidence="3">
    <location>
        <begin position="49"/>
        <end position="114"/>
    </location>
</feature>
<dbReference type="OrthoDB" id="68328at2759"/>
<dbReference type="eggNOG" id="KOG3016">
    <property type="taxonomic scope" value="Eukaryota"/>
</dbReference>
<feature type="domain" description="Acyl-CoA thioesterase-like C-terminal" evidence="4">
    <location>
        <begin position="178"/>
        <end position="303"/>
    </location>
</feature>
<dbReference type="AlphaFoldDB" id="A0A1I7S0Q4"/>
<reference evidence="6" key="2">
    <citation type="submission" date="2020-08" db="EMBL/GenBank/DDBJ databases">
        <authorList>
            <person name="Kikuchi T."/>
        </authorList>
    </citation>
    <scope>NUCLEOTIDE SEQUENCE</scope>
    <source>
        <strain evidence="5">Ka4C1</strain>
    </source>
</reference>
<dbReference type="PANTHER" id="PTHR11066">
    <property type="entry name" value="ACYL-COA THIOESTERASE"/>
    <property type="match status" value="1"/>
</dbReference>
<dbReference type="GO" id="GO:0009062">
    <property type="term" value="P:fatty acid catabolic process"/>
    <property type="evidence" value="ECO:0007669"/>
    <property type="project" value="TreeGrafter"/>
</dbReference>
<evidence type="ECO:0000313" key="7">
    <source>
        <dbReference type="Proteomes" id="UP000095284"/>
    </source>
</evidence>
<reference evidence="9" key="1">
    <citation type="submission" date="2016-11" db="UniProtKB">
        <authorList>
            <consortium name="WormBaseParasite"/>
        </authorList>
    </citation>
    <scope>IDENTIFICATION</scope>
</reference>
<dbReference type="InterPro" id="IPR029069">
    <property type="entry name" value="HotDog_dom_sf"/>
</dbReference>
<dbReference type="InterPro" id="IPR049449">
    <property type="entry name" value="TesB_ACOT8-like_N"/>
</dbReference>
<evidence type="ECO:0000313" key="6">
    <source>
        <dbReference type="EMBL" id="CAG9088251.1"/>
    </source>
</evidence>
<dbReference type="GO" id="GO:0005782">
    <property type="term" value="C:peroxisomal matrix"/>
    <property type="evidence" value="ECO:0007669"/>
    <property type="project" value="UniProtKB-SubCell"/>
</dbReference>
<dbReference type="GO" id="GO:0006637">
    <property type="term" value="P:acyl-CoA metabolic process"/>
    <property type="evidence" value="ECO:0007669"/>
    <property type="project" value="InterPro"/>
</dbReference>
<dbReference type="CDD" id="cd03444">
    <property type="entry name" value="Thioesterase_II_repeat1"/>
    <property type="match status" value="1"/>
</dbReference>
<dbReference type="InterPro" id="IPR003703">
    <property type="entry name" value="Acyl_CoA_thio"/>
</dbReference>
<sequence length="313" mass="35784">MPPPSGIHVMKSASNHLSPKKHPWHAFSKDGEDEFRFEKIHILRHGWGYGGNTAAISLYAAFQTVPADMMCASFQSQFIRPVDKPTVKVFVERCRESSAEVHRLVKLYCDGKLAYRMDCRFCKKHLNFTNIPQTPHKFPNVTPPESCQTSYEILKDYQSSGGDLSAVRNVTFADDQPQIDHRLTNGVNGITGYDEKKYSHTIWSRYKLENHDMDRNFEELVLTNLSDLGMCYASCLMFPKQSFNRVASLSLSVWFHCANFNANDFVLQKHDVIGHNHNRSLTSGQMWSRDGRLLATAIQEAIIEVNEDKKAKY</sequence>
<accession>A0A1I7S0Q4</accession>
<evidence type="ECO:0000313" key="9">
    <source>
        <dbReference type="WBParaSite" id="BXY_0657800.1"/>
    </source>
</evidence>
<dbReference type="Pfam" id="PF20789">
    <property type="entry name" value="4HBT_3C"/>
    <property type="match status" value="1"/>
</dbReference>
<dbReference type="SMR" id="A0A1I7S0Q4"/>
<dbReference type="EMBL" id="CAJFDI010000001">
    <property type="protein sequence ID" value="CAD5211421.1"/>
    <property type="molecule type" value="Genomic_DNA"/>
</dbReference>
<dbReference type="InterPro" id="IPR049450">
    <property type="entry name" value="ACOT8-like_C"/>
</dbReference>
<evidence type="ECO:0000313" key="8">
    <source>
        <dbReference type="Proteomes" id="UP000659654"/>
    </source>
</evidence>
<organism evidence="7 9">
    <name type="scientific">Bursaphelenchus xylophilus</name>
    <name type="common">Pinewood nematode worm</name>
    <name type="synonym">Aphelenchoides xylophilus</name>
    <dbReference type="NCBI Taxonomy" id="6326"/>
    <lineage>
        <taxon>Eukaryota</taxon>
        <taxon>Metazoa</taxon>
        <taxon>Ecdysozoa</taxon>
        <taxon>Nematoda</taxon>
        <taxon>Chromadorea</taxon>
        <taxon>Rhabditida</taxon>
        <taxon>Tylenchina</taxon>
        <taxon>Tylenchomorpha</taxon>
        <taxon>Aphelenchoidea</taxon>
        <taxon>Aphelenchoididae</taxon>
        <taxon>Bursaphelenchus</taxon>
    </lineage>
</organism>
<dbReference type="Proteomes" id="UP000095284">
    <property type="component" value="Unplaced"/>
</dbReference>
<evidence type="ECO:0000256" key="2">
    <source>
        <dbReference type="ARBA" id="ARBA00022801"/>
    </source>
</evidence>
<evidence type="ECO:0000259" key="4">
    <source>
        <dbReference type="Pfam" id="PF20789"/>
    </source>
</evidence>
<dbReference type="GO" id="GO:0047617">
    <property type="term" value="F:fatty acyl-CoA hydrolase activity"/>
    <property type="evidence" value="ECO:0007669"/>
    <property type="project" value="InterPro"/>
</dbReference>
<dbReference type="Gene3D" id="2.40.160.210">
    <property type="entry name" value="Acyl-CoA thioesterase, double hotdog domain"/>
    <property type="match status" value="1"/>
</dbReference>
<keyword evidence="2" id="KW-0378">Hydrolase</keyword>
<protein>
    <submittedName>
        <fullName evidence="5">(pine wood nematode) hypothetical protein</fullName>
    </submittedName>
</protein>
<dbReference type="EMBL" id="CAJFCV020000001">
    <property type="protein sequence ID" value="CAG9088251.1"/>
    <property type="molecule type" value="Genomic_DNA"/>
</dbReference>
<dbReference type="WBParaSite" id="BXY_0657800.1">
    <property type="protein sequence ID" value="BXY_0657800.1"/>
    <property type="gene ID" value="BXY_0657800"/>
</dbReference>
<evidence type="ECO:0000259" key="3">
    <source>
        <dbReference type="Pfam" id="PF13622"/>
    </source>
</evidence>
<proteinExistence type="inferred from homology"/>
<comment type="similarity">
    <text evidence="1">Belongs to the C/M/P thioester hydrolase family.</text>
</comment>
<gene>
    <name evidence="5" type="ORF">BXYJ_LOCUS2420</name>
</gene>
<dbReference type="Proteomes" id="UP000582659">
    <property type="component" value="Unassembled WGS sequence"/>
</dbReference>
<dbReference type="Proteomes" id="UP000659654">
    <property type="component" value="Unassembled WGS sequence"/>
</dbReference>